<feature type="transmembrane region" description="Helical" evidence="2">
    <location>
        <begin position="319"/>
        <end position="343"/>
    </location>
</feature>
<dbReference type="GO" id="GO:0006596">
    <property type="term" value="P:polyamine biosynthetic process"/>
    <property type="evidence" value="ECO:0007669"/>
    <property type="project" value="UniProtKB-KW"/>
</dbReference>
<feature type="transmembrane region" description="Helical" evidence="2">
    <location>
        <begin position="454"/>
        <end position="472"/>
    </location>
</feature>
<dbReference type="PANTHER" id="PTHR43317:SF1">
    <property type="entry name" value="THERMOSPERMINE SYNTHASE ACAULIS5"/>
    <property type="match status" value="1"/>
</dbReference>
<evidence type="ECO:0000256" key="2">
    <source>
        <dbReference type="SAM" id="Phobius"/>
    </source>
</evidence>
<feature type="transmembrane region" description="Helical" evidence="2">
    <location>
        <begin position="184"/>
        <end position="206"/>
    </location>
</feature>
<organism evidence="3 4">
    <name type="scientific">Cupriavidus alkaliphilus</name>
    <dbReference type="NCBI Taxonomy" id="942866"/>
    <lineage>
        <taxon>Bacteria</taxon>
        <taxon>Pseudomonadati</taxon>
        <taxon>Pseudomonadota</taxon>
        <taxon>Betaproteobacteria</taxon>
        <taxon>Burkholderiales</taxon>
        <taxon>Burkholderiaceae</taxon>
        <taxon>Cupriavidus</taxon>
    </lineage>
</organism>
<feature type="transmembrane region" description="Helical" evidence="2">
    <location>
        <begin position="110"/>
        <end position="134"/>
    </location>
</feature>
<gene>
    <name evidence="3" type="ORF">FHX61_003216</name>
</gene>
<proteinExistence type="predicted"/>
<dbReference type="InterPro" id="IPR029063">
    <property type="entry name" value="SAM-dependent_MTases_sf"/>
</dbReference>
<comment type="caution">
    <text evidence="3">The sequence shown here is derived from an EMBL/GenBank/DDBJ whole genome shotgun (WGS) entry which is preliminary data.</text>
</comment>
<feature type="transmembrane region" description="Helical" evidence="2">
    <location>
        <begin position="247"/>
        <end position="267"/>
    </location>
</feature>
<dbReference type="PANTHER" id="PTHR43317">
    <property type="entry name" value="THERMOSPERMINE SYNTHASE ACAULIS5"/>
    <property type="match status" value="1"/>
</dbReference>
<keyword evidence="2" id="KW-1133">Transmembrane helix</keyword>
<feature type="transmembrane region" description="Helical" evidence="2">
    <location>
        <begin position="218"/>
        <end position="241"/>
    </location>
</feature>
<accession>A0A7W4YRF5</accession>
<keyword evidence="1" id="KW-0620">Polyamine biosynthesis</keyword>
<keyword evidence="4" id="KW-1185">Reference proteome</keyword>
<evidence type="ECO:0000313" key="4">
    <source>
        <dbReference type="Proteomes" id="UP000578036"/>
    </source>
</evidence>
<keyword evidence="3" id="KW-0489">Methyltransferase</keyword>
<feature type="transmembrane region" description="Helical" evidence="2">
    <location>
        <begin position="428"/>
        <end position="448"/>
    </location>
</feature>
<dbReference type="GO" id="GO:0032259">
    <property type="term" value="P:methylation"/>
    <property type="evidence" value="ECO:0007669"/>
    <property type="project" value="UniProtKB-KW"/>
</dbReference>
<keyword evidence="2" id="KW-0472">Membrane</keyword>
<dbReference type="SUPFAM" id="SSF53335">
    <property type="entry name" value="S-adenosyl-L-methionine-dependent methyltransferases"/>
    <property type="match status" value="1"/>
</dbReference>
<feature type="transmembrane region" description="Helical" evidence="2">
    <location>
        <begin position="390"/>
        <end position="416"/>
    </location>
</feature>
<feature type="transmembrane region" description="Helical" evidence="2">
    <location>
        <begin position="79"/>
        <end position="98"/>
    </location>
</feature>
<dbReference type="Pfam" id="PF01564">
    <property type="entry name" value="Spermine_synth"/>
    <property type="match status" value="1"/>
</dbReference>
<dbReference type="Proteomes" id="UP000578036">
    <property type="component" value="Unassembled WGS sequence"/>
</dbReference>
<feature type="transmembrane region" description="Helical" evidence="2">
    <location>
        <begin position="484"/>
        <end position="504"/>
    </location>
</feature>
<keyword evidence="2" id="KW-0812">Transmembrane</keyword>
<dbReference type="EMBL" id="JACHWF010000003">
    <property type="protein sequence ID" value="MBB3008563.1"/>
    <property type="molecule type" value="Genomic_DNA"/>
</dbReference>
<dbReference type="CDD" id="cd02440">
    <property type="entry name" value="AdoMet_MTases"/>
    <property type="match status" value="1"/>
</dbReference>
<feature type="transmembrane region" description="Helical" evidence="2">
    <location>
        <begin position="288"/>
        <end position="307"/>
    </location>
</feature>
<feature type="transmembrane region" description="Helical" evidence="2">
    <location>
        <begin position="141"/>
        <end position="164"/>
    </location>
</feature>
<feature type="transmembrane region" description="Helical" evidence="2">
    <location>
        <begin position="364"/>
        <end position="384"/>
    </location>
</feature>
<keyword evidence="3" id="KW-0808">Transferase</keyword>
<dbReference type="GO" id="GO:0008168">
    <property type="term" value="F:methyltransferase activity"/>
    <property type="evidence" value="ECO:0007669"/>
    <property type="project" value="UniProtKB-KW"/>
</dbReference>
<name>A0A7W4YRF5_9BURK</name>
<sequence length="809" mass="86643">MHLPPGVRLRWSGKRGHSWLEVMADAGKHWPADNNNKQASGEVMEPGNPVDAAVPAGTSEVFGRASAATPSQDARWRRILCVLFFFSGFPALIYQLVWQRALFRILGVNIESVTIVVTAFMLGLGLGSLAGGLLSKRRSLALLPLLAAIELLTSAFGLVSLGIFDRVGTLALGLPLGMTAAMTLALVLVPTLLMGATLPVLVGHLAPRSGNVGNSVGLLYYVNTLGAGAACLFCAVVLFPFLGMQGAVYAAVALNLVVAFGALLMHWREGKALHVGREQAAAPGTTAPALRFFVVLALACIGGAISLSYELFFFRTVSYASGGSAFAFAAILGAFLIGIASGARQAGEWCDGAIEHGMRCLASALLKANLGGLLFLPVLAHLALPNGVLLGALLLMVYLMARSWGSLLPCLAHWGVAADGHAGMRTALLYLANIIGAAAGSIVTGFVLMEQLSLVNIAVVLVGAGVACSLLLDACLPLPRRLRLWQGGSACAMGVLAMVALPPLSGPVLETLLWKGASDARGPFVQVIENRSGIITVDQEGTVYGGGMYDGRFNVDLVHDTNGILRPYALNLFHRHPRDVLMIGLSSGSWAQVIANNPEVRSLTIVEINPGYVELIARNPEVASVLRNPKVTVVVDDGRRWLRLHPERRFDAIVSNTTWHFRANATNLLSAEFLQLADHHLKPGGILYYNTTDSERVQRTACLAFPYGARFSNHMVVSRAPLAWDFEHWRRTLQAYRIDGRPILDPSRRHDRVLTDSLHTVWRSIEQGGGSGSGDAMEACPRILARTAGLTPITDDNMGTEWRQPLRLD</sequence>
<dbReference type="AlphaFoldDB" id="A0A7W4YRF5"/>
<dbReference type="Gene3D" id="3.40.50.150">
    <property type="entry name" value="Vaccinia Virus protein VP39"/>
    <property type="match status" value="1"/>
</dbReference>
<evidence type="ECO:0000256" key="1">
    <source>
        <dbReference type="ARBA" id="ARBA00023115"/>
    </source>
</evidence>
<reference evidence="3 4" key="1">
    <citation type="submission" date="2020-08" db="EMBL/GenBank/DDBJ databases">
        <title>Genomic Encyclopedia of Type Strains, Phase IV (KMG-V): Genome sequencing to study the core and pangenomes of soil and plant-associated prokaryotes.</title>
        <authorList>
            <person name="Whitman W."/>
        </authorList>
    </citation>
    <scope>NUCLEOTIDE SEQUENCE [LARGE SCALE GENOMIC DNA]</scope>
    <source>
        <strain evidence="3 4">SLV-2362</strain>
    </source>
</reference>
<evidence type="ECO:0000313" key="3">
    <source>
        <dbReference type="EMBL" id="MBB3008563.1"/>
    </source>
</evidence>
<protein>
    <submittedName>
        <fullName evidence="3">SAM-dependent methyltransferase</fullName>
    </submittedName>
</protein>